<feature type="transmembrane region" description="Helical" evidence="2">
    <location>
        <begin position="34"/>
        <end position="55"/>
    </location>
</feature>
<feature type="domain" description="PEGA" evidence="4">
    <location>
        <begin position="195"/>
        <end position="253"/>
    </location>
</feature>
<dbReference type="PANTHER" id="PTHR36194:SF1">
    <property type="entry name" value="S-LAYER-LIKE PROTEIN"/>
    <property type="match status" value="1"/>
</dbReference>
<feature type="domain" description="PEGA" evidence="4">
    <location>
        <begin position="266"/>
        <end position="332"/>
    </location>
</feature>
<evidence type="ECO:0000259" key="3">
    <source>
        <dbReference type="Pfam" id="PF03781"/>
    </source>
</evidence>
<dbReference type="Proteomes" id="UP000321039">
    <property type="component" value="Unassembled WGS sequence"/>
</dbReference>
<keyword evidence="2" id="KW-0812">Transmembrane</keyword>
<dbReference type="InterPro" id="IPR005532">
    <property type="entry name" value="SUMF_dom"/>
</dbReference>
<accession>A0A5C8ZLE5</accession>
<sequence length="689" mass="74526">MSDTSGARDGAITPAAFEPLTPGAKAPGPRRHPLRWVLIALGLLFALLMAFLLTARSVLITVTPQSDASVDVGGLHLPFGERILIRPGHYDLSVTAPGYFPLQTNLEVTDEDSQEVLLTLTPLPGRLHFVSEPPGARVLLDGEELGLTPLEDVEVAAGPHDLTLQAPRYQPWEQAIEVTGREQRQQVQAQLLPAWAEVSITSEPVGATVTVAGEPAGTTPGVVEILQGEQEIGLRLPGYADWTSTLAVTAGEPQDLGSITLIPAAGILALSSNPAGANVTLDGEYQGQTPLTLELAPDKSQRIHLSRPGYRRHSETITLAAGESTERAIRLQAQLGELRLVVSPAEASVKINGRVVGQGSQTLSLPTFEHRVEVSLPGYATLSRRVTPRMGIEQQLDFALQTQQAAKLAKLTPEITTALGQTLKLFTPGDSPLSEFTMGASRRESGRRANEVLRPVALQRMFYLQTTEVTNAQFRQFQANHNSGQVEGNSLNQEHQPVVAVSWQQAAQFCNWLSRKEGLEPFYTQREGIVTGFNPDALGYRLPSEAEWAWAARAEGEALLKFPWGEDFPPTAPVENYADNTSAYVTGRILNGYTDGYVVSAPVASFKPNSKGLYDLGGNVAEWVNDVYTIPQANGSLETDPLGGQSGDNYVVKGASWSLSKLAELRLSYRDYGQAGRDDVGFRIARYAE</sequence>
<protein>
    <submittedName>
        <fullName evidence="5">PEGA domain-containing protein</fullName>
    </submittedName>
</protein>
<dbReference type="EMBL" id="VRZA01000011">
    <property type="protein sequence ID" value="TXS89278.1"/>
    <property type="molecule type" value="Genomic_DNA"/>
</dbReference>
<comment type="caution">
    <text evidence="5">The sequence shown here is derived from an EMBL/GenBank/DDBJ whole genome shotgun (WGS) entry which is preliminary data.</text>
</comment>
<evidence type="ECO:0000313" key="5">
    <source>
        <dbReference type="EMBL" id="TXS89278.1"/>
    </source>
</evidence>
<gene>
    <name evidence="5" type="ORF">FV139_20285</name>
</gene>
<dbReference type="PANTHER" id="PTHR36194">
    <property type="entry name" value="S-LAYER-LIKE PROTEIN"/>
    <property type="match status" value="1"/>
</dbReference>
<dbReference type="InterPro" id="IPR016187">
    <property type="entry name" value="CTDL_fold"/>
</dbReference>
<feature type="domain" description="PEGA" evidence="4">
    <location>
        <begin position="131"/>
        <end position="191"/>
    </location>
</feature>
<keyword evidence="2" id="KW-1133">Transmembrane helix</keyword>
<dbReference type="InterPro" id="IPR042095">
    <property type="entry name" value="SUMF_sf"/>
</dbReference>
<dbReference type="Gene3D" id="3.90.1580.10">
    <property type="entry name" value="paralog of FGE (formylglycine-generating enzyme)"/>
    <property type="match status" value="1"/>
</dbReference>
<evidence type="ECO:0000256" key="2">
    <source>
        <dbReference type="SAM" id="Phobius"/>
    </source>
</evidence>
<proteinExistence type="predicted"/>
<name>A0A5C8ZLE5_9GAMM</name>
<dbReference type="InterPro" id="IPR013229">
    <property type="entry name" value="PEGA"/>
</dbReference>
<dbReference type="AlphaFoldDB" id="A0A5C8ZLE5"/>
<evidence type="ECO:0000313" key="6">
    <source>
        <dbReference type="Proteomes" id="UP000321039"/>
    </source>
</evidence>
<keyword evidence="2" id="KW-0472">Membrane</keyword>
<dbReference type="Pfam" id="PF08308">
    <property type="entry name" value="PEGA"/>
    <property type="match status" value="4"/>
</dbReference>
<dbReference type="RefSeq" id="WP_148070319.1">
    <property type="nucleotide sequence ID" value="NZ_VRZA01000011.1"/>
</dbReference>
<evidence type="ECO:0000259" key="4">
    <source>
        <dbReference type="Pfam" id="PF08308"/>
    </source>
</evidence>
<dbReference type="Pfam" id="PF03781">
    <property type="entry name" value="FGE-sulfatase"/>
    <property type="match status" value="1"/>
</dbReference>
<reference evidence="5 6" key="1">
    <citation type="submission" date="2019-08" db="EMBL/GenBank/DDBJ databases">
        <title>Parahaliea maris sp. nov., isolated from the surface seawater.</title>
        <authorList>
            <person name="Liu Y."/>
        </authorList>
    </citation>
    <scope>NUCLEOTIDE SEQUENCE [LARGE SCALE GENOMIC DNA]</scope>
    <source>
        <strain evidence="5 6">HSLHS9</strain>
    </source>
</reference>
<organism evidence="5 6">
    <name type="scientific">Parahaliea maris</name>
    <dbReference type="NCBI Taxonomy" id="2716870"/>
    <lineage>
        <taxon>Bacteria</taxon>
        <taxon>Pseudomonadati</taxon>
        <taxon>Pseudomonadota</taxon>
        <taxon>Gammaproteobacteria</taxon>
        <taxon>Cellvibrionales</taxon>
        <taxon>Halieaceae</taxon>
        <taxon>Parahaliea</taxon>
    </lineage>
</organism>
<feature type="domain" description="Sulfatase-modifying factor enzyme-like" evidence="3">
    <location>
        <begin position="435"/>
        <end position="686"/>
    </location>
</feature>
<dbReference type="SUPFAM" id="SSF56436">
    <property type="entry name" value="C-type lectin-like"/>
    <property type="match status" value="1"/>
</dbReference>
<feature type="region of interest" description="Disordered" evidence="1">
    <location>
        <begin position="1"/>
        <end position="26"/>
    </location>
</feature>
<keyword evidence="6" id="KW-1185">Reference proteome</keyword>
<evidence type="ECO:0000256" key="1">
    <source>
        <dbReference type="SAM" id="MobiDB-lite"/>
    </source>
</evidence>
<feature type="domain" description="PEGA" evidence="4">
    <location>
        <begin position="337"/>
        <end position="402"/>
    </location>
</feature>